<dbReference type="EMBL" id="LRGB01011610">
    <property type="protein sequence ID" value="KZS00105.1"/>
    <property type="molecule type" value="Genomic_DNA"/>
</dbReference>
<evidence type="ECO:0000313" key="1">
    <source>
        <dbReference type="EMBL" id="KZS00105.1"/>
    </source>
</evidence>
<keyword evidence="2" id="KW-1185">Reference proteome</keyword>
<organism evidence="1 2">
    <name type="scientific">Daphnia magna</name>
    <dbReference type="NCBI Taxonomy" id="35525"/>
    <lineage>
        <taxon>Eukaryota</taxon>
        <taxon>Metazoa</taxon>
        <taxon>Ecdysozoa</taxon>
        <taxon>Arthropoda</taxon>
        <taxon>Crustacea</taxon>
        <taxon>Branchiopoda</taxon>
        <taxon>Diplostraca</taxon>
        <taxon>Cladocera</taxon>
        <taxon>Anomopoda</taxon>
        <taxon>Daphniidae</taxon>
        <taxon>Daphnia</taxon>
    </lineage>
</organism>
<accession>A0A168EJ97</accession>
<proteinExistence type="predicted"/>
<dbReference type="AlphaFoldDB" id="A0A168EJ97"/>
<comment type="caution">
    <text evidence="1">The sequence shown here is derived from an EMBL/GenBank/DDBJ whole genome shotgun (WGS) entry which is preliminary data.</text>
</comment>
<name>A0A168EJ97_9CRUS</name>
<protein>
    <submittedName>
        <fullName evidence="1">Uncharacterized protein</fullName>
    </submittedName>
</protein>
<evidence type="ECO:0000313" key="2">
    <source>
        <dbReference type="Proteomes" id="UP000076858"/>
    </source>
</evidence>
<sequence>MMKYHNDLAVINLVASFFCCRDVCKVSLKIWFSKVVFMPLVQQIK</sequence>
<dbReference type="Proteomes" id="UP000076858">
    <property type="component" value="Unassembled WGS sequence"/>
</dbReference>
<reference evidence="1 2" key="1">
    <citation type="submission" date="2016-03" db="EMBL/GenBank/DDBJ databases">
        <title>EvidentialGene: Evidence-directed Construction of Genes on Genomes.</title>
        <authorList>
            <person name="Gilbert D.G."/>
            <person name="Choi J.-H."/>
            <person name="Mockaitis K."/>
            <person name="Colbourne J."/>
            <person name="Pfrender M."/>
        </authorList>
    </citation>
    <scope>NUCLEOTIDE SEQUENCE [LARGE SCALE GENOMIC DNA]</scope>
    <source>
        <strain evidence="1 2">Xinb3</strain>
        <tissue evidence="1">Complete organism</tissue>
    </source>
</reference>
<gene>
    <name evidence="1" type="ORF">APZ42_003735</name>
</gene>